<gene>
    <name evidence="1" type="ORF">ABVK25_011865</name>
</gene>
<name>A0ABR4AMD8_9LECA</name>
<organism evidence="1 2">
    <name type="scientific">Lepraria finkii</name>
    <dbReference type="NCBI Taxonomy" id="1340010"/>
    <lineage>
        <taxon>Eukaryota</taxon>
        <taxon>Fungi</taxon>
        <taxon>Dikarya</taxon>
        <taxon>Ascomycota</taxon>
        <taxon>Pezizomycotina</taxon>
        <taxon>Lecanoromycetes</taxon>
        <taxon>OSLEUM clade</taxon>
        <taxon>Lecanoromycetidae</taxon>
        <taxon>Lecanorales</taxon>
        <taxon>Lecanorineae</taxon>
        <taxon>Stereocaulaceae</taxon>
        <taxon>Lepraria</taxon>
    </lineage>
</organism>
<evidence type="ECO:0000313" key="1">
    <source>
        <dbReference type="EMBL" id="KAL2045976.1"/>
    </source>
</evidence>
<dbReference type="Gene3D" id="3.40.630.30">
    <property type="match status" value="1"/>
</dbReference>
<reference evidence="1 2" key="1">
    <citation type="submission" date="2024-09" db="EMBL/GenBank/DDBJ databases">
        <title>Rethinking Asexuality: The Enigmatic Case of Functional Sexual Genes in Lepraria (Stereocaulaceae).</title>
        <authorList>
            <person name="Doellman M."/>
            <person name="Sun Y."/>
            <person name="Barcenas-Pena A."/>
            <person name="Lumbsch H.T."/>
            <person name="Grewe F."/>
        </authorList>
    </citation>
    <scope>NUCLEOTIDE SEQUENCE [LARGE SCALE GENOMIC DNA]</scope>
    <source>
        <strain evidence="1 2">Grewe 0041</strain>
    </source>
</reference>
<protein>
    <recommendedName>
        <fullName evidence="3">Acyl-CoA N-acyltransferase</fullName>
    </recommendedName>
</protein>
<evidence type="ECO:0000313" key="2">
    <source>
        <dbReference type="Proteomes" id="UP001590951"/>
    </source>
</evidence>
<keyword evidence="2" id="KW-1185">Reference proteome</keyword>
<dbReference type="EMBL" id="JBHFEH010000123">
    <property type="protein sequence ID" value="KAL2045976.1"/>
    <property type="molecule type" value="Genomic_DNA"/>
</dbReference>
<dbReference type="Proteomes" id="UP001590951">
    <property type="component" value="Unassembled WGS sequence"/>
</dbReference>
<evidence type="ECO:0008006" key="3">
    <source>
        <dbReference type="Google" id="ProtNLM"/>
    </source>
</evidence>
<proteinExistence type="predicted"/>
<comment type="caution">
    <text evidence="1">The sequence shown here is derived from an EMBL/GenBank/DDBJ whole genome shotgun (WGS) entry which is preliminary data.</text>
</comment>
<accession>A0ABR4AMD8</accession>
<sequence length="245" mass="28208">MADEVDVTPASPEDIPTIASIWLQTMRTNPVMDFVFSNHLYGSSAPRKYVPHMYEQAFRQGTSHFAKATYKETCEMVGYMSFRVEDGKGNDKQNSKAPYPLLKDADLELYDMYFGGRARKEKKHVSSCQRQHYTCNHRSSAHVPYNPNESPRTTSHTNAKGIGSALLRYGLSKFHLDKLPIFVVTTIRGQGICRKFCWKDVDYVDVNLAERAGPDLGYGMHRSPCMLDLHREVWFMRRQIMRKLK</sequence>